<evidence type="ECO:0000256" key="1">
    <source>
        <dbReference type="SAM" id="MobiDB-lite"/>
    </source>
</evidence>
<reference evidence="2" key="1">
    <citation type="submission" date="2022-12" db="EMBL/GenBank/DDBJ databases">
        <authorList>
            <person name="Alioto T."/>
            <person name="Alioto T."/>
            <person name="Gomez Garrido J."/>
        </authorList>
    </citation>
    <scope>NUCLEOTIDE SEQUENCE</scope>
</reference>
<evidence type="ECO:0000313" key="3">
    <source>
        <dbReference type="Proteomes" id="UP001178461"/>
    </source>
</evidence>
<protein>
    <submittedName>
        <fullName evidence="2">Uncharacterized protein</fullName>
    </submittedName>
</protein>
<sequence length="56" mass="6045">EPQEGSQLAAGSPQTGQWPEVAKASDWRALRKSEQPQSMLGDVVPGKRLSAEPNRS</sequence>
<keyword evidence="3" id="KW-1185">Reference proteome</keyword>
<gene>
    <name evidence="2" type="ORF">PODLI_1B032690</name>
</gene>
<feature type="region of interest" description="Disordered" evidence="1">
    <location>
        <begin position="1"/>
        <end position="56"/>
    </location>
</feature>
<organism evidence="2 3">
    <name type="scientific">Podarcis lilfordi</name>
    <name type="common">Lilford's wall lizard</name>
    <dbReference type="NCBI Taxonomy" id="74358"/>
    <lineage>
        <taxon>Eukaryota</taxon>
        <taxon>Metazoa</taxon>
        <taxon>Chordata</taxon>
        <taxon>Craniata</taxon>
        <taxon>Vertebrata</taxon>
        <taxon>Euteleostomi</taxon>
        <taxon>Lepidosauria</taxon>
        <taxon>Squamata</taxon>
        <taxon>Bifurcata</taxon>
        <taxon>Unidentata</taxon>
        <taxon>Episquamata</taxon>
        <taxon>Laterata</taxon>
        <taxon>Lacertibaenia</taxon>
        <taxon>Lacertidae</taxon>
        <taxon>Podarcis</taxon>
    </lineage>
</organism>
<dbReference type="Proteomes" id="UP001178461">
    <property type="component" value="Chromosome 13"/>
</dbReference>
<dbReference type="EMBL" id="OX395138">
    <property type="protein sequence ID" value="CAI5791203.1"/>
    <property type="molecule type" value="Genomic_DNA"/>
</dbReference>
<feature type="non-terminal residue" evidence="2">
    <location>
        <position position="1"/>
    </location>
</feature>
<name>A0AA35L8L9_9SAUR</name>
<evidence type="ECO:0000313" key="2">
    <source>
        <dbReference type="EMBL" id="CAI5791203.1"/>
    </source>
</evidence>
<feature type="compositionally biased region" description="Basic and acidic residues" evidence="1">
    <location>
        <begin position="23"/>
        <end position="34"/>
    </location>
</feature>
<accession>A0AA35L8L9</accession>
<dbReference type="AlphaFoldDB" id="A0AA35L8L9"/>
<proteinExistence type="predicted"/>